<evidence type="ECO:0000313" key="4">
    <source>
        <dbReference type="Proteomes" id="UP000597444"/>
    </source>
</evidence>
<keyword evidence="2" id="KW-0812">Transmembrane</keyword>
<name>A0A8J3ILL2_9CHLR</name>
<dbReference type="Proteomes" id="UP000597444">
    <property type="component" value="Unassembled WGS sequence"/>
</dbReference>
<dbReference type="RefSeq" id="WP_220204539.1">
    <property type="nucleotide sequence ID" value="NZ_BNJK01000001.1"/>
</dbReference>
<evidence type="ECO:0000313" key="3">
    <source>
        <dbReference type="EMBL" id="GHO93769.1"/>
    </source>
</evidence>
<accession>A0A8J3ILL2</accession>
<dbReference type="EMBL" id="BNJK01000001">
    <property type="protein sequence ID" value="GHO93769.1"/>
    <property type="molecule type" value="Genomic_DNA"/>
</dbReference>
<feature type="region of interest" description="Disordered" evidence="1">
    <location>
        <begin position="22"/>
        <end position="45"/>
    </location>
</feature>
<feature type="compositionally biased region" description="Low complexity" evidence="1">
    <location>
        <begin position="22"/>
        <end position="38"/>
    </location>
</feature>
<proteinExistence type="predicted"/>
<feature type="transmembrane region" description="Helical" evidence="2">
    <location>
        <begin position="94"/>
        <end position="127"/>
    </location>
</feature>
<keyword evidence="2" id="KW-1133">Transmembrane helix</keyword>
<gene>
    <name evidence="3" type="ORF">KSF_038170</name>
</gene>
<organism evidence="3 4">
    <name type="scientific">Reticulibacter mediterranei</name>
    <dbReference type="NCBI Taxonomy" id="2778369"/>
    <lineage>
        <taxon>Bacteria</taxon>
        <taxon>Bacillati</taxon>
        <taxon>Chloroflexota</taxon>
        <taxon>Ktedonobacteria</taxon>
        <taxon>Ktedonobacterales</taxon>
        <taxon>Reticulibacteraceae</taxon>
        <taxon>Reticulibacter</taxon>
    </lineage>
</organism>
<evidence type="ECO:0000256" key="2">
    <source>
        <dbReference type="SAM" id="Phobius"/>
    </source>
</evidence>
<protein>
    <submittedName>
        <fullName evidence="3">Uncharacterized protein</fullName>
    </submittedName>
</protein>
<dbReference type="AlphaFoldDB" id="A0A8J3ILL2"/>
<keyword evidence="4" id="KW-1185">Reference proteome</keyword>
<keyword evidence="2" id="KW-0472">Membrane</keyword>
<evidence type="ECO:0000256" key="1">
    <source>
        <dbReference type="SAM" id="MobiDB-lite"/>
    </source>
</evidence>
<feature type="transmembrane region" description="Helical" evidence="2">
    <location>
        <begin position="55"/>
        <end position="88"/>
    </location>
</feature>
<sequence>MQQMQDPEGQEYNAGYQAEPNYSQSYQEQSESPYQQYSDPAFQQQKLQPPRKASLVLAILSIVACSIILGCAITLFVLALVTFISAVHNTVPEYIRGLVIVSFVFSIILFACSIPAFVFSIIQVTLISKQFPRRRKSMNLP</sequence>
<reference evidence="3" key="1">
    <citation type="submission" date="2020-10" db="EMBL/GenBank/DDBJ databases">
        <title>Taxonomic study of unclassified bacteria belonging to the class Ktedonobacteria.</title>
        <authorList>
            <person name="Yabe S."/>
            <person name="Wang C.M."/>
            <person name="Zheng Y."/>
            <person name="Sakai Y."/>
            <person name="Cavaletti L."/>
            <person name="Monciardini P."/>
            <person name="Donadio S."/>
        </authorList>
    </citation>
    <scope>NUCLEOTIDE SEQUENCE</scope>
    <source>
        <strain evidence="3">ID150040</strain>
    </source>
</reference>
<comment type="caution">
    <text evidence="3">The sequence shown here is derived from an EMBL/GenBank/DDBJ whole genome shotgun (WGS) entry which is preliminary data.</text>
</comment>